<dbReference type="Gene3D" id="3.30.750.24">
    <property type="entry name" value="STAS domain"/>
    <property type="match status" value="1"/>
</dbReference>
<dbReference type="Proteomes" id="UP000093309">
    <property type="component" value="Unassembled WGS sequence"/>
</dbReference>
<dbReference type="Pfam" id="PF01740">
    <property type="entry name" value="STAS"/>
    <property type="match status" value="1"/>
</dbReference>
<gene>
    <name evidence="4" type="ORF">A8709_09850</name>
</gene>
<dbReference type="GO" id="GO:0043856">
    <property type="term" value="F:anti-sigma factor antagonist activity"/>
    <property type="evidence" value="ECO:0007669"/>
    <property type="project" value="InterPro"/>
</dbReference>
<accession>A0A1C1A5T6</accession>
<evidence type="ECO:0000256" key="2">
    <source>
        <dbReference type="RuleBase" id="RU003749"/>
    </source>
</evidence>
<reference evidence="5" key="1">
    <citation type="submission" date="2016-05" db="EMBL/GenBank/DDBJ databases">
        <title>Paenibacillus oryzae. sp. nov., isolated from the rice root.</title>
        <authorList>
            <person name="Zhang J."/>
            <person name="Zhang X."/>
        </authorList>
    </citation>
    <scope>NUCLEOTIDE SEQUENCE [LARGE SCALE GENOMIC DNA]</scope>
    <source>
        <strain evidence="5">KCTC13222</strain>
    </source>
</reference>
<dbReference type="STRING" id="512399.A8709_09850"/>
<dbReference type="NCBIfam" id="TIGR00377">
    <property type="entry name" value="ant_ant_sig"/>
    <property type="match status" value="1"/>
</dbReference>
<comment type="similarity">
    <text evidence="1 2">Belongs to the anti-sigma-factor antagonist family.</text>
</comment>
<feature type="domain" description="STAS" evidence="3">
    <location>
        <begin position="6"/>
        <end position="110"/>
    </location>
</feature>
<dbReference type="AlphaFoldDB" id="A0A1C1A5T6"/>
<evidence type="ECO:0000256" key="1">
    <source>
        <dbReference type="ARBA" id="ARBA00009013"/>
    </source>
</evidence>
<comment type="caution">
    <text evidence="4">The sequence shown here is derived from an EMBL/GenBank/DDBJ whole genome shotgun (WGS) entry which is preliminary data.</text>
</comment>
<keyword evidence="5" id="KW-1185">Reference proteome</keyword>
<protein>
    <recommendedName>
        <fullName evidence="2">Anti-sigma factor antagonist</fullName>
    </recommendedName>
</protein>
<dbReference type="RefSeq" id="WP_065851422.1">
    <property type="nucleotide sequence ID" value="NZ_LYPC01000012.1"/>
</dbReference>
<evidence type="ECO:0000313" key="5">
    <source>
        <dbReference type="Proteomes" id="UP000093309"/>
    </source>
</evidence>
<dbReference type="InterPro" id="IPR002645">
    <property type="entry name" value="STAS_dom"/>
</dbReference>
<dbReference type="PANTHER" id="PTHR33495:SF2">
    <property type="entry name" value="ANTI-SIGMA FACTOR ANTAGONIST TM_1081-RELATED"/>
    <property type="match status" value="1"/>
</dbReference>
<sequence length="110" mass="12243">MSTDKFQVDQEESENTIQLHVRGELDLAAAQAFRQVLEAVIHREDKELIFNLRQLTYIDSTGIGIVVSTLKLRDELKAPFAVRDIPAGIRKLFDLTGISGFLKEGVEGSA</sequence>
<dbReference type="OrthoDB" id="9793697at2"/>
<dbReference type="SUPFAM" id="SSF52091">
    <property type="entry name" value="SpoIIaa-like"/>
    <property type="match status" value="1"/>
</dbReference>
<proteinExistence type="inferred from homology"/>
<dbReference type="CDD" id="cd07043">
    <property type="entry name" value="STAS_anti-anti-sigma_factors"/>
    <property type="match status" value="1"/>
</dbReference>
<dbReference type="InterPro" id="IPR003658">
    <property type="entry name" value="Anti-sigma_ant"/>
</dbReference>
<name>A0A1C1A5T6_9BACL</name>
<dbReference type="InterPro" id="IPR036513">
    <property type="entry name" value="STAS_dom_sf"/>
</dbReference>
<dbReference type="EMBL" id="LYPC01000012">
    <property type="protein sequence ID" value="OCT15918.1"/>
    <property type="molecule type" value="Genomic_DNA"/>
</dbReference>
<evidence type="ECO:0000259" key="3">
    <source>
        <dbReference type="PROSITE" id="PS50801"/>
    </source>
</evidence>
<dbReference type="PANTHER" id="PTHR33495">
    <property type="entry name" value="ANTI-SIGMA FACTOR ANTAGONIST TM_1081-RELATED-RELATED"/>
    <property type="match status" value="1"/>
</dbReference>
<dbReference type="PROSITE" id="PS50801">
    <property type="entry name" value="STAS"/>
    <property type="match status" value="1"/>
</dbReference>
<organism evidence="4 5">
    <name type="scientific">Paenibacillus pectinilyticus</name>
    <dbReference type="NCBI Taxonomy" id="512399"/>
    <lineage>
        <taxon>Bacteria</taxon>
        <taxon>Bacillati</taxon>
        <taxon>Bacillota</taxon>
        <taxon>Bacilli</taxon>
        <taxon>Bacillales</taxon>
        <taxon>Paenibacillaceae</taxon>
        <taxon>Paenibacillus</taxon>
    </lineage>
</organism>
<evidence type="ECO:0000313" key="4">
    <source>
        <dbReference type="EMBL" id="OCT15918.1"/>
    </source>
</evidence>